<dbReference type="AlphaFoldDB" id="A0A9X5GSE4"/>
<dbReference type="PANTHER" id="PTHR30465">
    <property type="entry name" value="INNER MEMBRANE ABC TRANSPORTER"/>
    <property type="match status" value="1"/>
</dbReference>
<dbReference type="Gene3D" id="1.10.3720.10">
    <property type="entry name" value="MetI-like"/>
    <property type="match status" value="1"/>
</dbReference>
<dbReference type="Proteomes" id="UP001154420">
    <property type="component" value="Unassembled WGS sequence"/>
</dbReference>
<evidence type="ECO:0000313" key="9">
    <source>
        <dbReference type="EMBL" id="NBJ92875.1"/>
    </source>
</evidence>
<keyword evidence="5 7" id="KW-1133">Transmembrane helix</keyword>
<dbReference type="GO" id="GO:0005886">
    <property type="term" value="C:plasma membrane"/>
    <property type="evidence" value="ECO:0007669"/>
    <property type="project" value="UniProtKB-SubCell"/>
</dbReference>
<reference evidence="9" key="1">
    <citation type="submission" date="2018-09" db="EMBL/GenBank/DDBJ databases">
        <title>Murine metabolic-syndrome-specific gut microbial biobank.</title>
        <authorList>
            <person name="Liu C."/>
        </authorList>
    </citation>
    <scope>NUCLEOTIDE SEQUENCE</scope>
    <source>
        <strain evidence="9">D42-62</strain>
    </source>
</reference>
<dbReference type="SUPFAM" id="SSF161098">
    <property type="entry name" value="MetI-like"/>
    <property type="match status" value="1"/>
</dbReference>
<evidence type="ECO:0000256" key="4">
    <source>
        <dbReference type="ARBA" id="ARBA00022692"/>
    </source>
</evidence>
<feature type="transmembrane region" description="Helical" evidence="7">
    <location>
        <begin position="273"/>
        <end position="299"/>
    </location>
</feature>
<keyword evidence="3" id="KW-1003">Cell membrane</keyword>
<keyword evidence="10" id="KW-1185">Reference proteome</keyword>
<dbReference type="Pfam" id="PF00528">
    <property type="entry name" value="BPD_transp_1"/>
    <property type="match status" value="1"/>
</dbReference>
<feature type="transmembrane region" description="Helical" evidence="7">
    <location>
        <begin position="167"/>
        <end position="187"/>
    </location>
</feature>
<dbReference type="InterPro" id="IPR035906">
    <property type="entry name" value="MetI-like_sf"/>
</dbReference>
<accession>A0A9X5GSE4</accession>
<evidence type="ECO:0000259" key="8">
    <source>
        <dbReference type="PROSITE" id="PS50928"/>
    </source>
</evidence>
<sequence length="311" mass="34220">MYKYVLKRLLWMIVIMLGVTFVIFTITYFIPGDPARTMLGSTATDAEVAAMRKRIGLDQPYFIQLVNYFSSVLRLDFGTSWSYDVSVSGELLGRLPVTILVGGLAMLIQVIIGIPLGVFAAVNQSKWQDNLSMAISMILVSVPDFWVALMMIVLFSVKLGWLPPMGINNWKCFIMPVIAAGIGGIAANARQTRSSMLEVFRADFVVTARAKGQKEKKVIWKHMFPNALMPIITMVIGGLGRIVGGTAVIETIFTIPGCGLYLLDGINGRDYPVIRGSTIILALFSAFAVLLMDIAYAYVDPRIKAQYISGK</sequence>
<dbReference type="InterPro" id="IPR045621">
    <property type="entry name" value="BPD_transp_1_N"/>
</dbReference>
<organism evidence="9 10">
    <name type="scientific">Parablautia muri</name>
    <dbReference type="NCBI Taxonomy" id="2320879"/>
    <lineage>
        <taxon>Bacteria</taxon>
        <taxon>Bacillati</taxon>
        <taxon>Bacillota</taxon>
        <taxon>Clostridia</taxon>
        <taxon>Lachnospirales</taxon>
        <taxon>Lachnospiraceae</taxon>
        <taxon>Parablautia</taxon>
    </lineage>
</organism>
<feature type="transmembrane region" description="Helical" evidence="7">
    <location>
        <begin position="134"/>
        <end position="155"/>
    </location>
</feature>
<evidence type="ECO:0000313" key="10">
    <source>
        <dbReference type="Proteomes" id="UP001154420"/>
    </source>
</evidence>
<gene>
    <name evidence="9" type="ORF">D5281_09745</name>
</gene>
<proteinExistence type="inferred from homology"/>
<feature type="transmembrane region" description="Helical" evidence="7">
    <location>
        <begin position="97"/>
        <end position="122"/>
    </location>
</feature>
<dbReference type="Pfam" id="PF19300">
    <property type="entry name" value="BPD_transp_1_N"/>
    <property type="match status" value="1"/>
</dbReference>
<dbReference type="PROSITE" id="PS50928">
    <property type="entry name" value="ABC_TM1"/>
    <property type="match status" value="1"/>
</dbReference>
<dbReference type="InterPro" id="IPR000515">
    <property type="entry name" value="MetI-like"/>
</dbReference>
<name>A0A9X5GSE4_9FIRM</name>
<keyword evidence="2 7" id="KW-0813">Transport</keyword>
<dbReference type="CDD" id="cd06261">
    <property type="entry name" value="TM_PBP2"/>
    <property type="match status" value="1"/>
</dbReference>
<dbReference type="RefSeq" id="WP_160559958.1">
    <property type="nucleotide sequence ID" value="NZ_QZDT01000013.1"/>
</dbReference>
<evidence type="ECO:0000256" key="7">
    <source>
        <dbReference type="RuleBase" id="RU363032"/>
    </source>
</evidence>
<keyword evidence="4 7" id="KW-0812">Transmembrane</keyword>
<dbReference type="PANTHER" id="PTHR30465:SF0">
    <property type="entry name" value="OLIGOPEPTIDE TRANSPORT SYSTEM PERMEASE PROTEIN APPB"/>
    <property type="match status" value="1"/>
</dbReference>
<dbReference type="EMBL" id="QZDT01000013">
    <property type="protein sequence ID" value="NBJ92875.1"/>
    <property type="molecule type" value="Genomic_DNA"/>
</dbReference>
<evidence type="ECO:0000256" key="6">
    <source>
        <dbReference type="ARBA" id="ARBA00023136"/>
    </source>
</evidence>
<feature type="transmembrane region" description="Helical" evidence="7">
    <location>
        <begin position="9"/>
        <end position="30"/>
    </location>
</feature>
<feature type="transmembrane region" description="Helical" evidence="7">
    <location>
        <begin position="227"/>
        <end position="253"/>
    </location>
</feature>
<dbReference type="OrthoDB" id="9773221at2"/>
<evidence type="ECO:0000256" key="1">
    <source>
        <dbReference type="ARBA" id="ARBA00004651"/>
    </source>
</evidence>
<protein>
    <submittedName>
        <fullName evidence="9">ABC transporter permease</fullName>
    </submittedName>
</protein>
<evidence type="ECO:0000256" key="5">
    <source>
        <dbReference type="ARBA" id="ARBA00022989"/>
    </source>
</evidence>
<comment type="similarity">
    <text evidence="7">Belongs to the binding-protein-dependent transport system permease family.</text>
</comment>
<dbReference type="GO" id="GO:0055085">
    <property type="term" value="P:transmembrane transport"/>
    <property type="evidence" value="ECO:0007669"/>
    <property type="project" value="InterPro"/>
</dbReference>
<comment type="caution">
    <text evidence="9">The sequence shown here is derived from an EMBL/GenBank/DDBJ whole genome shotgun (WGS) entry which is preliminary data.</text>
</comment>
<evidence type="ECO:0000256" key="2">
    <source>
        <dbReference type="ARBA" id="ARBA00022448"/>
    </source>
</evidence>
<comment type="subcellular location">
    <subcellularLocation>
        <location evidence="1 7">Cell membrane</location>
        <topology evidence="1 7">Multi-pass membrane protein</topology>
    </subcellularLocation>
</comment>
<keyword evidence="6 7" id="KW-0472">Membrane</keyword>
<feature type="domain" description="ABC transmembrane type-1" evidence="8">
    <location>
        <begin position="95"/>
        <end position="292"/>
    </location>
</feature>
<evidence type="ECO:0000256" key="3">
    <source>
        <dbReference type="ARBA" id="ARBA00022475"/>
    </source>
</evidence>